<organism evidence="1 2">
    <name type="scientific">Trichinella papuae</name>
    <dbReference type="NCBI Taxonomy" id="268474"/>
    <lineage>
        <taxon>Eukaryota</taxon>
        <taxon>Metazoa</taxon>
        <taxon>Ecdysozoa</taxon>
        <taxon>Nematoda</taxon>
        <taxon>Enoplea</taxon>
        <taxon>Dorylaimia</taxon>
        <taxon>Trichinellida</taxon>
        <taxon>Trichinellidae</taxon>
        <taxon>Trichinella</taxon>
    </lineage>
</organism>
<dbReference type="EMBL" id="JYDO01000026">
    <property type="protein sequence ID" value="KRZ76612.1"/>
    <property type="molecule type" value="Genomic_DNA"/>
</dbReference>
<reference evidence="1 2" key="1">
    <citation type="submission" date="2015-01" db="EMBL/GenBank/DDBJ databases">
        <title>Evolution of Trichinella species and genotypes.</title>
        <authorList>
            <person name="Korhonen P.K."/>
            <person name="Edoardo P."/>
            <person name="Giuseppe L.R."/>
            <person name="Gasser R.B."/>
        </authorList>
    </citation>
    <scope>NUCLEOTIDE SEQUENCE [LARGE SCALE GENOMIC DNA]</scope>
    <source>
        <strain evidence="1">ISS1980</strain>
    </source>
</reference>
<comment type="caution">
    <text evidence="1">The sequence shown here is derived from an EMBL/GenBank/DDBJ whole genome shotgun (WGS) entry which is preliminary data.</text>
</comment>
<dbReference type="Proteomes" id="UP000054843">
    <property type="component" value="Unassembled WGS sequence"/>
</dbReference>
<sequence>MNCTINLQIFSNTYPLAEIENKRVSSYSIVFQLIFVKEGMPELFSPVDQGVLSLENAKNEAIHWTNISQVNFETAKKEEFINFVEIFFMQIVSSMDALQQNLVSVFPKQQ</sequence>
<dbReference type="AlphaFoldDB" id="A0A0V1MXY5"/>
<evidence type="ECO:0000313" key="1">
    <source>
        <dbReference type="EMBL" id="KRZ76612.1"/>
    </source>
</evidence>
<proteinExistence type="predicted"/>
<accession>A0A0V1MXY5</accession>
<protein>
    <submittedName>
        <fullName evidence="1">Uncharacterized protein</fullName>
    </submittedName>
</protein>
<keyword evidence="2" id="KW-1185">Reference proteome</keyword>
<gene>
    <name evidence="1" type="ORF">T10_3557</name>
</gene>
<name>A0A0V1MXY5_9BILA</name>
<evidence type="ECO:0000313" key="2">
    <source>
        <dbReference type="Proteomes" id="UP000054843"/>
    </source>
</evidence>